<dbReference type="PANTHER" id="PTHR42928:SF5">
    <property type="entry name" value="BLR1237 PROTEIN"/>
    <property type="match status" value="1"/>
</dbReference>
<dbReference type="InterPro" id="IPR042100">
    <property type="entry name" value="Bug_dom1"/>
</dbReference>
<accession>A0A9X2T7X2</accession>
<evidence type="ECO:0000256" key="2">
    <source>
        <dbReference type="SAM" id="SignalP"/>
    </source>
</evidence>
<dbReference type="Proteomes" id="UP001151088">
    <property type="component" value="Unassembled WGS sequence"/>
</dbReference>
<reference evidence="3" key="1">
    <citation type="submission" date="2022-08" db="EMBL/GenBank/DDBJ databases">
        <authorList>
            <person name="Li F."/>
        </authorList>
    </citation>
    <scope>NUCLEOTIDE SEQUENCE</scope>
    <source>
        <strain evidence="3">MQZ15Z-1</strain>
    </source>
</reference>
<feature type="signal peptide" evidence="2">
    <location>
        <begin position="1"/>
        <end position="24"/>
    </location>
</feature>
<comment type="similarity">
    <text evidence="1">Belongs to the UPF0065 (bug) family.</text>
</comment>
<dbReference type="Gene3D" id="3.40.190.10">
    <property type="entry name" value="Periplasmic binding protein-like II"/>
    <property type="match status" value="1"/>
</dbReference>
<organism evidence="3 4">
    <name type="scientific">Ancylobacter mangrovi</name>
    <dbReference type="NCBI Taxonomy" id="2972472"/>
    <lineage>
        <taxon>Bacteria</taxon>
        <taxon>Pseudomonadati</taxon>
        <taxon>Pseudomonadota</taxon>
        <taxon>Alphaproteobacteria</taxon>
        <taxon>Hyphomicrobiales</taxon>
        <taxon>Xanthobacteraceae</taxon>
        <taxon>Ancylobacter</taxon>
    </lineage>
</organism>
<dbReference type="AlphaFoldDB" id="A0A9X2T7X2"/>
<dbReference type="Pfam" id="PF03401">
    <property type="entry name" value="TctC"/>
    <property type="match status" value="1"/>
</dbReference>
<dbReference type="InterPro" id="IPR005064">
    <property type="entry name" value="BUG"/>
</dbReference>
<gene>
    <name evidence="3" type="ORF">NVS89_15735</name>
</gene>
<name>A0A9X2T7X2_9HYPH</name>
<comment type="caution">
    <text evidence="3">The sequence shown here is derived from an EMBL/GenBank/DDBJ whole genome shotgun (WGS) entry which is preliminary data.</text>
</comment>
<dbReference type="PANTHER" id="PTHR42928">
    <property type="entry name" value="TRICARBOXYLATE-BINDING PROTEIN"/>
    <property type="match status" value="1"/>
</dbReference>
<sequence>MHRHFTVAALAASLLALHVPAARAVEPAPAKEIGVIIGYGVGGGYDAYARLLSRHMGKHLPGEPVFLPQNMPGAGSLKAANYIFSVAPKDGSVMGTFAQQAAVAPLLGDAGYDSRKFSWIGSISGETTVCLTSTKSPIATWDDMLTKDHVFGGEGRGSDVDTMAIALQKLFGTKTKLVTGYPGTSEMFLAVERGEIDGLCGVSLSSVRSRFSQLLDEGKIRIILQAGLEKDPSIDVPNVMDFAKTDEQKRLLAFILGPNVMGRPYAAPPGVPPETLALLRKAFDETVKDPEFLADAAKQKLDVRPITGQRIEQLLDQLYTTPKALLDEVAEISGAAK</sequence>
<dbReference type="RefSeq" id="WP_258733715.1">
    <property type="nucleotide sequence ID" value="NZ_JANTHZ010000007.1"/>
</dbReference>
<keyword evidence="2" id="KW-0732">Signal</keyword>
<evidence type="ECO:0000313" key="4">
    <source>
        <dbReference type="Proteomes" id="UP001151088"/>
    </source>
</evidence>
<dbReference type="Gene3D" id="3.40.190.150">
    <property type="entry name" value="Bordetella uptake gene, domain 1"/>
    <property type="match status" value="1"/>
</dbReference>
<dbReference type="EMBL" id="JANTHZ010000007">
    <property type="protein sequence ID" value="MCS0496553.1"/>
    <property type="molecule type" value="Genomic_DNA"/>
</dbReference>
<dbReference type="SUPFAM" id="SSF53850">
    <property type="entry name" value="Periplasmic binding protein-like II"/>
    <property type="match status" value="1"/>
</dbReference>
<evidence type="ECO:0000313" key="3">
    <source>
        <dbReference type="EMBL" id="MCS0496553.1"/>
    </source>
</evidence>
<protein>
    <submittedName>
        <fullName evidence="3">Tripartite tricarboxylate transporter substrate-binding protein</fullName>
    </submittedName>
</protein>
<evidence type="ECO:0000256" key="1">
    <source>
        <dbReference type="ARBA" id="ARBA00006987"/>
    </source>
</evidence>
<proteinExistence type="inferred from homology"/>
<keyword evidence="4" id="KW-1185">Reference proteome</keyword>
<feature type="chain" id="PRO_5040743589" evidence="2">
    <location>
        <begin position="25"/>
        <end position="337"/>
    </location>
</feature>